<evidence type="ECO:0000256" key="9">
    <source>
        <dbReference type="ARBA" id="ARBA00024074"/>
    </source>
</evidence>
<dbReference type="PROSITE" id="PS00059">
    <property type="entry name" value="ADH_ZINC"/>
    <property type="match status" value="1"/>
</dbReference>
<dbReference type="InterPro" id="IPR013149">
    <property type="entry name" value="ADH-like_C"/>
</dbReference>
<evidence type="ECO:0000256" key="5">
    <source>
        <dbReference type="ARBA" id="ARBA00022723"/>
    </source>
</evidence>
<dbReference type="FunFam" id="3.40.50.720:FF:000158">
    <property type="entry name" value="Zinc-binding alcohol dehydrogenase"/>
    <property type="match status" value="1"/>
</dbReference>
<organism evidence="14 15">
    <name type="scientific">Sporisorium scitamineum</name>
    <dbReference type="NCBI Taxonomy" id="49012"/>
    <lineage>
        <taxon>Eukaryota</taxon>
        <taxon>Fungi</taxon>
        <taxon>Dikarya</taxon>
        <taxon>Basidiomycota</taxon>
        <taxon>Ustilaginomycotina</taxon>
        <taxon>Ustilaginomycetes</taxon>
        <taxon>Ustilaginales</taxon>
        <taxon>Ustilaginaceae</taxon>
        <taxon>Sporisorium</taxon>
    </lineage>
</organism>
<dbReference type="EC" id="1.1.1.2" evidence="9"/>
<keyword evidence="8" id="KW-0560">Oxidoreductase</keyword>
<dbReference type="EMBL" id="CCFA01002858">
    <property type="protein sequence ID" value="CDW98130.1"/>
    <property type="molecule type" value="Genomic_DNA"/>
</dbReference>
<keyword evidence="4" id="KW-0597">Phosphoprotein</keyword>
<evidence type="ECO:0000259" key="13">
    <source>
        <dbReference type="Pfam" id="PF08240"/>
    </source>
</evidence>
<comment type="subunit">
    <text evidence="3">Homodimer.</text>
</comment>
<evidence type="ECO:0000256" key="3">
    <source>
        <dbReference type="ARBA" id="ARBA00011738"/>
    </source>
</evidence>
<name>A0A0F7SB74_9BASI</name>
<dbReference type="AlphaFoldDB" id="A0A0F7SB74"/>
<evidence type="ECO:0000256" key="8">
    <source>
        <dbReference type="ARBA" id="ARBA00023002"/>
    </source>
</evidence>
<evidence type="ECO:0000256" key="2">
    <source>
        <dbReference type="ARBA" id="ARBA00008072"/>
    </source>
</evidence>
<comment type="similarity">
    <text evidence="2 11">Belongs to the zinc-containing alcohol dehydrogenase family.</text>
</comment>
<dbReference type="InterPro" id="IPR011032">
    <property type="entry name" value="GroES-like_sf"/>
</dbReference>
<gene>
    <name evidence="14" type="primary">SSCI47990.1</name>
</gene>
<evidence type="ECO:0000313" key="15">
    <source>
        <dbReference type="Proteomes" id="UP000242770"/>
    </source>
</evidence>
<dbReference type="SUPFAM" id="SSF51735">
    <property type="entry name" value="NAD(P)-binding Rossmann-fold domains"/>
    <property type="match status" value="1"/>
</dbReference>
<dbReference type="Proteomes" id="UP000242770">
    <property type="component" value="Unassembled WGS sequence"/>
</dbReference>
<keyword evidence="7" id="KW-0521">NADP</keyword>
<protein>
    <recommendedName>
        <fullName evidence="9">alcohol dehydrogenase (NADP(+))</fullName>
        <ecNumber evidence="9">1.1.1.2</ecNumber>
    </recommendedName>
</protein>
<dbReference type="InterPro" id="IPR013154">
    <property type="entry name" value="ADH-like_N"/>
</dbReference>
<dbReference type="SUPFAM" id="SSF50129">
    <property type="entry name" value="GroES-like"/>
    <property type="match status" value="2"/>
</dbReference>
<proteinExistence type="inferred from homology"/>
<keyword evidence="15" id="KW-1185">Reference proteome</keyword>
<dbReference type="Pfam" id="PF08240">
    <property type="entry name" value="ADH_N"/>
    <property type="match status" value="1"/>
</dbReference>
<evidence type="ECO:0000259" key="12">
    <source>
        <dbReference type="Pfam" id="PF00107"/>
    </source>
</evidence>
<dbReference type="Gene3D" id="3.90.180.10">
    <property type="entry name" value="Medium-chain alcohol dehydrogenases, catalytic domain"/>
    <property type="match status" value="2"/>
</dbReference>
<dbReference type="InterPro" id="IPR036291">
    <property type="entry name" value="NAD(P)-bd_dom_sf"/>
</dbReference>
<evidence type="ECO:0000313" key="14">
    <source>
        <dbReference type="EMBL" id="CDW98130.1"/>
    </source>
</evidence>
<accession>A0A0F7SB74</accession>
<evidence type="ECO:0000256" key="11">
    <source>
        <dbReference type="RuleBase" id="RU361277"/>
    </source>
</evidence>
<dbReference type="GO" id="GO:0008106">
    <property type="term" value="F:alcohol dehydrogenase (NADP+) activity"/>
    <property type="evidence" value="ECO:0007669"/>
    <property type="project" value="UniProtKB-EC"/>
</dbReference>
<reference evidence="15" key="1">
    <citation type="submission" date="2014-06" db="EMBL/GenBank/DDBJ databases">
        <authorList>
            <person name="Berkman P.J."/>
        </authorList>
    </citation>
    <scope>NUCLEOTIDE SEQUENCE [LARGE SCALE GENOMIC DNA]</scope>
</reference>
<keyword evidence="5 11" id="KW-0479">Metal-binding</keyword>
<dbReference type="InterPro" id="IPR002328">
    <property type="entry name" value="ADH_Zn_CS"/>
</dbReference>
<evidence type="ECO:0000256" key="4">
    <source>
        <dbReference type="ARBA" id="ARBA00022553"/>
    </source>
</evidence>
<evidence type="ECO:0000256" key="10">
    <source>
        <dbReference type="ARBA" id="ARBA00050997"/>
    </source>
</evidence>
<dbReference type="InterPro" id="IPR047109">
    <property type="entry name" value="CAD-like"/>
</dbReference>
<dbReference type="CDD" id="cd05283">
    <property type="entry name" value="CAD1"/>
    <property type="match status" value="1"/>
</dbReference>
<comment type="catalytic activity">
    <reaction evidence="10">
        <text>a primary alcohol + NADP(+) = an aldehyde + NADPH + H(+)</text>
        <dbReference type="Rhea" id="RHEA:15937"/>
        <dbReference type="ChEBI" id="CHEBI:15378"/>
        <dbReference type="ChEBI" id="CHEBI:15734"/>
        <dbReference type="ChEBI" id="CHEBI:17478"/>
        <dbReference type="ChEBI" id="CHEBI:57783"/>
        <dbReference type="ChEBI" id="CHEBI:58349"/>
        <dbReference type="EC" id="1.1.1.2"/>
    </reaction>
    <physiologicalReaction direction="left-to-right" evidence="10">
        <dbReference type="Rhea" id="RHEA:15938"/>
    </physiologicalReaction>
    <physiologicalReaction direction="right-to-left" evidence="10">
        <dbReference type="Rhea" id="RHEA:15939"/>
    </physiologicalReaction>
</comment>
<evidence type="ECO:0000256" key="6">
    <source>
        <dbReference type="ARBA" id="ARBA00022833"/>
    </source>
</evidence>
<sequence length="381" mass="41797">MPRGYGIADTKNWTDFKVYDFELKKETDDDVDIAITHCGVCGSDVHTISGGWGPLNHDFCIPGHEIIGIATKVGKNVKDIKVGDRVGVGAQVEIFYRTAFDTISIFFPFLRHPIVDSCGTCVPCKDDEEQYCQGDESTKKGLVDTYNAEHFCGTKAMGGYSTHIRTQQQFVFPIPEKIKSEHAAPMLCGGLTLFSPLIRNGAGPGKRVGIVGIGGLGHFGVMFAAALGAEVVAISHSPRKKEDALKMGAKQFVSTAEKPNWAEEYKKKPFDLIINTASSNAVDLVSIMSTLKVHGRLICVGMPEDEFKVRIQNFAGNGCLMGSSHIGSKKEALQMLALAAEKNIQPWVEVIPMKDCSKAVKRVEDNDIRYRFVLVQDIERH</sequence>
<evidence type="ECO:0000256" key="1">
    <source>
        <dbReference type="ARBA" id="ARBA00001947"/>
    </source>
</evidence>
<dbReference type="GO" id="GO:0006066">
    <property type="term" value="P:alcohol metabolic process"/>
    <property type="evidence" value="ECO:0007669"/>
    <property type="project" value="UniProtKB-ARBA"/>
</dbReference>
<feature type="domain" description="Alcohol dehydrogenase-like C-terminal" evidence="12">
    <location>
        <begin position="215"/>
        <end position="340"/>
    </location>
</feature>
<dbReference type="PANTHER" id="PTHR42683">
    <property type="entry name" value="ALDEHYDE REDUCTASE"/>
    <property type="match status" value="1"/>
</dbReference>
<dbReference type="Pfam" id="PF00107">
    <property type="entry name" value="ADH_zinc_N"/>
    <property type="match status" value="1"/>
</dbReference>
<dbReference type="Gene3D" id="3.40.50.720">
    <property type="entry name" value="NAD(P)-binding Rossmann-like Domain"/>
    <property type="match status" value="1"/>
</dbReference>
<feature type="domain" description="Alcohol dehydrogenase-like N-terminal" evidence="13">
    <location>
        <begin position="28"/>
        <end position="90"/>
    </location>
</feature>
<comment type="cofactor">
    <cofactor evidence="1 11">
        <name>Zn(2+)</name>
        <dbReference type="ChEBI" id="CHEBI:29105"/>
    </cofactor>
</comment>
<evidence type="ECO:0000256" key="7">
    <source>
        <dbReference type="ARBA" id="ARBA00022857"/>
    </source>
</evidence>
<dbReference type="GO" id="GO:0008270">
    <property type="term" value="F:zinc ion binding"/>
    <property type="evidence" value="ECO:0007669"/>
    <property type="project" value="InterPro"/>
</dbReference>
<dbReference type="STRING" id="49012.A0A0F7SB74"/>
<keyword evidence="6 11" id="KW-0862">Zinc</keyword>